<gene>
    <name evidence="1" type="ORF">KV397_02825</name>
</gene>
<evidence type="ECO:0000313" key="1">
    <source>
        <dbReference type="EMBL" id="UPL19448.1"/>
    </source>
</evidence>
<protein>
    <submittedName>
        <fullName evidence="1">Cache domain-containing protein</fullName>
    </submittedName>
</protein>
<keyword evidence="2" id="KW-1185">Reference proteome</keyword>
<dbReference type="CDD" id="cd12913">
    <property type="entry name" value="PDC1_MCP_like"/>
    <property type="match status" value="1"/>
</dbReference>
<accession>A0ABY4J777</accession>
<dbReference type="Gene3D" id="3.30.450.20">
    <property type="entry name" value="PAS domain"/>
    <property type="match status" value="1"/>
</dbReference>
<dbReference type="Proteomes" id="UP000830631">
    <property type="component" value="Chromosome"/>
</dbReference>
<dbReference type="EMBL" id="CP078078">
    <property type="protein sequence ID" value="UPL19448.1"/>
    <property type="molecule type" value="Genomic_DNA"/>
</dbReference>
<dbReference type="Pfam" id="PF22673">
    <property type="entry name" value="MCP-like_PDC_1"/>
    <property type="match status" value="1"/>
</dbReference>
<name>A0ABY4J777_9MICO</name>
<organism evidence="1 2">
    <name type="scientific">Microbacterium aurugineum</name>
    <dbReference type="NCBI Taxonomy" id="2851642"/>
    <lineage>
        <taxon>Bacteria</taxon>
        <taxon>Bacillati</taxon>
        <taxon>Actinomycetota</taxon>
        <taxon>Actinomycetes</taxon>
        <taxon>Micrococcales</taxon>
        <taxon>Microbacteriaceae</taxon>
        <taxon>Microbacterium</taxon>
    </lineage>
</organism>
<proteinExistence type="predicted"/>
<reference evidence="1 2" key="1">
    <citation type="submission" date="2021-06" db="EMBL/GenBank/DDBJ databases">
        <title>Genome-based taxonomic framework of Microbacterium strains isolated from marine environment, the description of four new species and reclassification of four preexisting species.</title>
        <authorList>
            <person name="Lee S.D."/>
            <person name="Kim S.-M."/>
            <person name="Byeon Y.-S."/>
            <person name="Yang H.L."/>
            <person name="Kim I.S."/>
        </authorList>
    </citation>
    <scope>NUCLEOTIDE SEQUENCE [LARGE SCALE GENOMIC DNA]</scope>
    <source>
        <strain evidence="1 2">KSW4-10</strain>
    </source>
</reference>
<sequence>MNTATDTAIQAAAAIVEDYFTAPVRTLLDWVDPFAAQVSEARATGALTRSKIDTLVEPHALTTLALQERPVYGAGFIAAIDLLTDAHSHLAWWQGEDRRQLVLASQSLNKENIDYSALEWFRVPMATGEPHVAGPYVDYLCSDEYTITIAVPAEVDGARIGVAGLDLLVSAVEQDLTPRFAALGCEVTLTNGVGRVVVSTDPRWATGDSVRGSGLAALPRVGCEGVALDVIVEPGDERGSALRSG</sequence>
<evidence type="ECO:0000313" key="2">
    <source>
        <dbReference type="Proteomes" id="UP000830631"/>
    </source>
</evidence>